<reference evidence="7 8" key="1">
    <citation type="submission" date="2015-10" db="EMBL/GenBank/DDBJ databases">
        <title>Metagenome-Assembled Genomes uncover a global brackish microbiome.</title>
        <authorList>
            <person name="Hugerth L.W."/>
            <person name="Larsson J."/>
            <person name="Alneberg J."/>
            <person name="Lindh M.V."/>
            <person name="Legrand C."/>
            <person name="Pinhassi J."/>
            <person name="Andersson A.F."/>
        </authorList>
    </citation>
    <scope>NUCLEOTIDE SEQUENCE [LARGE SCALE GENOMIC DNA]</scope>
    <source>
        <strain evidence="7">BACL6 MAG-120924-bin43</strain>
    </source>
</reference>
<evidence type="ECO:0000256" key="5">
    <source>
        <dbReference type="SAM" id="Phobius"/>
    </source>
</evidence>
<keyword evidence="4 5" id="KW-0472">Membrane</keyword>
<dbReference type="AlphaFoldDB" id="A0A0R2QDU0"/>
<protein>
    <recommendedName>
        <fullName evidence="6">Major facilitator superfamily (MFS) profile domain-containing protein</fullName>
    </recommendedName>
</protein>
<feature type="transmembrane region" description="Helical" evidence="5">
    <location>
        <begin position="77"/>
        <end position="102"/>
    </location>
</feature>
<keyword evidence="2 5" id="KW-0812">Transmembrane</keyword>
<feature type="transmembrane region" description="Helical" evidence="5">
    <location>
        <begin position="140"/>
        <end position="160"/>
    </location>
</feature>
<dbReference type="Pfam" id="PF07690">
    <property type="entry name" value="MFS_1"/>
    <property type="match status" value="1"/>
</dbReference>
<dbReference type="SUPFAM" id="SSF103473">
    <property type="entry name" value="MFS general substrate transporter"/>
    <property type="match status" value="1"/>
</dbReference>
<feature type="transmembrane region" description="Helical" evidence="5">
    <location>
        <begin position="22"/>
        <end position="41"/>
    </location>
</feature>
<dbReference type="GO" id="GO:0005886">
    <property type="term" value="C:plasma membrane"/>
    <property type="evidence" value="ECO:0007669"/>
    <property type="project" value="UniProtKB-SubCell"/>
</dbReference>
<dbReference type="PROSITE" id="PS50850">
    <property type="entry name" value="MFS"/>
    <property type="match status" value="1"/>
</dbReference>
<name>A0A0R2QDU0_9ACTN</name>
<sequence length="173" mass="18332">MAMVAVMTMTPVHLKLHGHETVSAYIISLHVAGMYAFSPLVGRFADRRGRLSTIQFGAVVLMCATLLSSLAGGSPLLLYPALWMLGVGWSFGLIGGSSLLVDSIDQQIRVRVQGAADLTMSFCGGLAGFSSGFIRKAVGYHVLSNFGMLLAGVLLVTVMLRKSVAERETVGVL</sequence>
<dbReference type="Proteomes" id="UP000051017">
    <property type="component" value="Unassembled WGS sequence"/>
</dbReference>
<dbReference type="InterPro" id="IPR020846">
    <property type="entry name" value="MFS_dom"/>
</dbReference>
<gene>
    <name evidence="7" type="ORF">ABR75_09075</name>
</gene>
<comment type="caution">
    <text evidence="7">The sequence shown here is derived from an EMBL/GenBank/DDBJ whole genome shotgun (WGS) entry which is preliminary data.</text>
</comment>
<evidence type="ECO:0000256" key="3">
    <source>
        <dbReference type="ARBA" id="ARBA00022989"/>
    </source>
</evidence>
<organism evidence="7 8">
    <name type="scientific">Acidimicrobiia bacterium BACL6 MAG-120924-bin43</name>
    <dbReference type="NCBI Taxonomy" id="1655583"/>
    <lineage>
        <taxon>Bacteria</taxon>
        <taxon>Bacillati</taxon>
        <taxon>Actinomycetota</taxon>
        <taxon>Acidimicrobiia</taxon>
        <taxon>acIV cluster</taxon>
    </lineage>
</organism>
<evidence type="ECO:0000313" key="7">
    <source>
        <dbReference type="EMBL" id="KRO45674.1"/>
    </source>
</evidence>
<evidence type="ECO:0000256" key="2">
    <source>
        <dbReference type="ARBA" id="ARBA00022692"/>
    </source>
</evidence>
<evidence type="ECO:0000259" key="6">
    <source>
        <dbReference type="PROSITE" id="PS50850"/>
    </source>
</evidence>
<dbReference type="EMBL" id="LIBJ01000449">
    <property type="protein sequence ID" value="KRO45674.1"/>
    <property type="molecule type" value="Genomic_DNA"/>
</dbReference>
<evidence type="ECO:0000313" key="8">
    <source>
        <dbReference type="Proteomes" id="UP000051017"/>
    </source>
</evidence>
<dbReference type="PANTHER" id="PTHR23534">
    <property type="entry name" value="MFS PERMEASE"/>
    <property type="match status" value="1"/>
</dbReference>
<evidence type="ECO:0000256" key="4">
    <source>
        <dbReference type="ARBA" id="ARBA00023136"/>
    </source>
</evidence>
<dbReference type="PANTHER" id="PTHR23534:SF1">
    <property type="entry name" value="MAJOR FACILITATOR SUPERFAMILY PROTEIN"/>
    <property type="match status" value="1"/>
</dbReference>
<proteinExistence type="predicted"/>
<dbReference type="InterPro" id="IPR011701">
    <property type="entry name" value="MFS"/>
</dbReference>
<dbReference type="GO" id="GO:0022857">
    <property type="term" value="F:transmembrane transporter activity"/>
    <property type="evidence" value="ECO:0007669"/>
    <property type="project" value="InterPro"/>
</dbReference>
<accession>A0A0R2QDU0</accession>
<evidence type="ECO:0000256" key="1">
    <source>
        <dbReference type="ARBA" id="ARBA00004651"/>
    </source>
</evidence>
<keyword evidence="3 5" id="KW-1133">Transmembrane helix</keyword>
<comment type="subcellular location">
    <subcellularLocation>
        <location evidence="1">Cell membrane</location>
        <topology evidence="1">Multi-pass membrane protein</topology>
    </subcellularLocation>
</comment>
<feature type="transmembrane region" description="Helical" evidence="5">
    <location>
        <begin position="53"/>
        <end position="71"/>
    </location>
</feature>
<dbReference type="Gene3D" id="1.20.1250.20">
    <property type="entry name" value="MFS general substrate transporter like domains"/>
    <property type="match status" value="1"/>
</dbReference>
<dbReference type="InterPro" id="IPR036259">
    <property type="entry name" value="MFS_trans_sf"/>
</dbReference>
<feature type="domain" description="Major facilitator superfamily (MFS) profile" evidence="6">
    <location>
        <begin position="1"/>
        <end position="173"/>
    </location>
</feature>